<organism evidence="1 2">
    <name type="scientific">Coprococcus intestinihominis</name>
    <dbReference type="NCBI Taxonomy" id="3133154"/>
    <lineage>
        <taxon>Bacteria</taxon>
        <taxon>Bacillati</taxon>
        <taxon>Bacillota</taxon>
        <taxon>Clostridia</taxon>
        <taxon>Lachnospirales</taxon>
        <taxon>Lachnospiraceae</taxon>
        <taxon>Coprococcus</taxon>
    </lineage>
</organism>
<evidence type="ECO:0000313" key="2">
    <source>
        <dbReference type="Proteomes" id="UP001469749"/>
    </source>
</evidence>
<comment type="caution">
    <text evidence="1">The sequence shown here is derived from an EMBL/GenBank/DDBJ whole genome shotgun (WGS) entry which is preliminary data.</text>
</comment>
<feature type="non-terminal residue" evidence="1">
    <location>
        <position position="44"/>
    </location>
</feature>
<dbReference type="Proteomes" id="UP001469749">
    <property type="component" value="Unassembled WGS sequence"/>
</dbReference>
<dbReference type="EMBL" id="JBBMEK010000138">
    <property type="protein sequence ID" value="MEQ2365630.1"/>
    <property type="molecule type" value="Genomic_DNA"/>
</dbReference>
<keyword evidence="2" id="KW-1185">Reference proteome</keyword>
<proteinExistence type="predicted"/>
<accession>A0ABV1B5B6</accession>
<protein>
    <submittedName>
        <fullName evidence="1">N-acetyltransferase</fullName>
    </submittedName>
</protein>
<gene>
    <name evidence="1" type="ORF">WMO25_11025</name>
</gene>
<sequence>MESERLYQVQKEDLPKLENLLTQCFREDPLYHSLIPNKDVRERL</sequence>
<evidence type="ECO:0000313" key="1">
    <source>
        <dbReference type="EMBL" id="MEQ2365630.1"/>
    </source>
</evidence>
<reference evidence="1 2" key="1">
    <citation type="submission" date="2024-03" db="EMBL/GenBank/DDBJ databases">
        <title>Human intestinal bacterial collection.</title>
        <authorList>
            <person name="Pauvert C."/>
            <person name="Hitch T.C.A."/>
            <person name="Clavel T."/>
        </authorList>
    </citation>
    <scope>NUCLEOTIDE SEQUENCE [LARGE SCALE GENOMIC DNA]</scope>
    <source>
        <strain evidence="1 2">CLA-AA-H190</strain>
    </source>
</reference>
<name>A0ABV1B5B6_9FIRM</name>